<evidence type="ECO:0000259" key="2">
    <source>
        <dbReference type="Pfam" id="PF07085"/>
    </source>
</evidence>
<dbReference type="EMBL" id="MWBQ01000035">
    <property type="protein sequence ID" value="OQA60601.1"/>
    <property type="molecule type" value="Genomic_DNA"/>
</dbReference>
<organism evidence="3">
    <name type="scientific">Candidatus Atribacter allofermentans</name>
    <dbReference type="NCBI Taxonomy" id="1852833"/>
    <lineage>
        <taxon>Bacteria</taxon>
        <taxon>Pseudomonadati</taxon>
        <taxon>Atribacterota</taxon>
        <taxon>Atribacteria</taxon>
        <taxon>Atribacterales</taxon>
        <taxon>Atribacteraceae</taxon>
        <taxon>Atribacter</taxon>
    </lineage>
</organism>
<dbReference type="Proteomes" id="UP000485569">
    <property type="component" value="Unassembled WGS sequence"/>
</dbReference>
<feature type="domain" description="DRTGG" evidence="2">
    <location>
        <begin position="5"/>
        <end position="106"/>
    </location>
</feature>
<dbReference type="Gene3D" id="3.40.1390.20">
    <property type="entry name" value="HprK N-terminal domain-like"/>
    <property type="match status" value="1"/>
</dbReference>
<protein>
    <submittedName>
        <fullName evidence="3">DRTGG domain protein</fullName>
    </submittedName>
</protein>
<reference evidence="3" key="1">
    <citation type="submission" date="2017-02" db="EMBL/GenBank/DDBJ databases">
        <title>Delving into the versatile metabolic prowess of the omnipresent phylum Bacteroidetes.</title>
        <authorList>
            <person name="Nobu M.K."/>
            <person name="Mei R."/>
            <person name="Narihiro T."/>
            <person name="Kuroda K."/>
            <person name="Liu W.-T."/>
        </authorList>
    </citation>
    <scope>NUCLEOTIDE SEQUENCE</scope>
    <source>
        <strain evidence="3">ADurb.Bin276</strain>
    </source>
</reference>
<dbReference type="Pfam" id="PF07085">
    <property type="entry name" value="DRTGG"/>
    <property type="match status" value="1"/>
</dbReference>
<evidence type="ECO:0000256" key="1">
    <source>
        <dbReference type="ARBA" id="ARBA00011643"/>
    </source>
</evidence>
<proteinExistence type="predicted"/>
<evidence type="ECO:0000313" key="3">
    <source>
        <dbReference type="EMBL" id="OQA60601.1"/>
    </source>
</evidence>
<name>A0A1V5T2G1_9BACT</name>
<dbReference type="SUPFAM" id="SSF75138">
    <property type="entry name" value="HprK N-terminal domain-like"/>
    <property type="match status" value="1"/>
</dbReference>
<comment type="caution">
    <text evidence="3">The sequence shown here is derived from an EMBL/GenBank/DDBJ whole genome shotgun (WGS) entry which is preliminary data.</text>
</comment>
<dbReference type="InterPro" id="IPR028979">
    <property type="entry name" value="Ser_kin/Pase_Hpr-like_N_sf"/>
</dbReference>
<accession>A0A1V5T2G1</accession>
<sequence>MKVSDIVKPLEAEVLCEGDLNNSEITGGYCSDLLSDCIANASEGSVWVTIHSHPNIIAVAVLVGMPCIVISNFQEVDPQTIEKAKKEKVTLLRTSLTSYQAVEVLTKIGVHGTKKHA</sequence>
<gene>
    <name evidence="3" type="ORF">BWY41_00577</name>
</gene>
<dbReference type="AlphaFoldDB" id="A0A1V5T2G1"/>
<dbReference type="InterPro" id="IPR010766">
    <property type="entry name" value="DRTGG"/>
</dbReference>
<comment type="subunit">
    <text evidence="1">Homohexamer.</text>
</comment>